<feature type="non-terminal residue" evidence="1">
    <location>
        <position position="100"/>
    </location>
</feature>
<evidence type="ECO:0000313" key="2">
    <source>
        <dbReference type="Proteomes" id="UP000293045"/>
    </source>
</evidence>
<protein>
    <submittedName>
        <fullName evidence="1">Uncharacterized protein</fullName>
    </submittedName>
</protein>
<reference evidence="1 2" key="1">
    <citation type="submission" date="2017-12" db="EMBL/GenBank/DDBJ databases">
        <authorList>
            <person name="Pombert J.-F."/>
            <person name="Haag K.L."/>
            <person name="Ebert D."/>
        </authorList>
    </citation>
    <scope>NUCLEOTIDE SEQUENCE [LARGE SCALE GENOMIC DNA]</scope>
    <source>
        <strain evidence="1">IL-BN-2</strain>
    </source>
</reference>
<dbReference type="Proteomes" id="UP000293045">
    <property type="component" value="Unassembled WGS sequence"/>
</dbReference>
<sequence length="100" mass="12303">MKFNLRFHFITLLYKPLSFVFIYYSSKRNIIFNVVNENEESDMDSINNDLKPKCLYQIKRDETNANYEKNCLERMFVRDSNRQYEQYCIEFIERIGLKFD</sequence>
<dbReference type="EMBL" id="PIXR01003476">
    <property type="protein sequence ID" value="TBT96702.1"/>
    <property type="molecule type" value="Genomic_DNA"/>
</dbReference>
<dbReference type="AlphaFoldDB" id="A0A4Q9KPZ7"/>
<organism evidence="1 2">
    <name type="scientific">Hamiltosporidium magnivora</name>
    <dbReference type="NCBI Taxonomy" id="148818"/>
    <lineage>
        <taxon>Eukaryota</taxon>
        <taxon>Fungi</taxon>
        <taxon>Fungi incertae sedis</taxon>
        <taxon>Microsporidia</taxon>
        <taxon>Dubosqiidae</taxon>
        <taxon>Hamiltosporidium</taxon>
    </lineage>
</organism>
<dbReference type="VEuPathDB" id="MicrosporidiaDB:CWI39_3476p0010"/>
<name>A0A4Q9KPZ7_9MICR</name>
<evidence type="ECO:0000313" key="1">
    <source>
        <dbReference type="EMBL" id="TBT96702.1"/>
    </source>
</evidence>
<proteinExistence type="predicted"/>
<dbReference type="VEuPathDB" id="MicrosporidiaDB:CWI36_0914p0010"/>
<gene>
    <name evidence="1" type="ORF">CWI39_3476p0010</name>
</gene>
<accession>A0A4Q9KPZ7</accession>
<comment type="caution">
    <text evidence="1">The sequence shown here is derived from an EMBL/GenBank/DDBJ whole genome shotgun (WGS) entry which is preliminary data.</text>
</comment>